<dbReference type="InterPro" id="IPR008271">
    <property type="entry name" value="Ser/Thr_kinase_AS"/>
</dbReference>
<evidence type="ECO:0000256" key="3">
    <source>
        <dbReference type="ARBA" id="ARBA00022527"/>
    </source>
</evidence>
<evidence type="ECO:0000313" key="12">
    <source>
        <dbReference type="Proteomes" id="UP000708208"/>
    </source>
</evidence>
<feature type="domain" description="Protein kinase" evidence="10">
    <location>
        <begin position="20"/>
        <end position="275"/>
    </location>
</feature>
<feature type="compositionally biased region" description="Basic residues" evidence="9">
    <location>
        <begin position="354"/>
        <end position="368"/>
    </location>
</feature>
<reference evidence="11" key="1">
    <citation type="submission" date="2021-06" db="EMBL/GenBank/DDBJ databases">
        <authorList>
            <person name="Hodson N. C."/>
            <person name="Mongue J. A."/>
            <person name="Jaron S. K."/>
        </authorList>
    </citation>
    <scope>NUCLEOTIDE SEQUENCE</scope>
</reference>
<dbReference type="PROSITE" id="PS00108">
    <property type="entry name" value="PROTEIN_KINASE_ST"/>
    <property type="match status" value="1"/>
</dbReference>
<evidence type="ECO:0000256" key="6">
    <source>
        <dbReference type="ARBA" id="ARBA00022777"/>
    </source>
</evidence>
<dbReference type="PANTHER" id="PTHR24356">
    <property type="entry name" value="SERINE/THREONINE-PROTEIN KINASE"/>
    <property type="match status" value="1"/>
</dbReference>
<dbReference type="Pfam" id="PF00069">
    <property type="entry name" value="Pkinase"/>
    <property type="match status" value="1"/>
</dbReference>
<feature type="non-terminal residue" evidence="11">
    <location>
        <position position="1"/>
    </location>
</feature>
<comment type="caution">
    <text evidence="11">The sequence shown here is derived from an EMBL/GenBank/DDBJ whole genome shotgun (WGS) entry which is preliminary data.</text>
</comment>
<protein>
    <recommendedName>
        <fullName evidence="2">Serine/threonine-protein kinase greatwall</fullName>
        <ecNumber evidence="1">2.7.11.1</ecNumber>
    </recommendedName>
    <alternativeName>
        <fullName evidence="8">Microtubule-associated serine/threonine-protein kinase-like</fullName>
    </alternativeName>
</protein>
<dbReference type="PROSITE" id="PS51257">
    <property type="entry name" value="PROKAR_LIPOPROTEIN"/>
    <property type="match status" value="1"/>
</dbReference>
<accession>A0A8J2KFR3</accession>
<keyword evidence="6" id="KW-0418">Kinase</keyword>
<evidence type="ECO:0000256" key="5">
    <source>
        <dbReference type="ARBA" id="ARBA00022741"/>
    </source>
</evidence>
<dbReference type="AlphaFoldDB" id="A0A8J2KFR3"/>
<dbReference type="SMART" id="SM00220">
    <property type="entry name" value="S_TKc"/>
    <property type="match status" value="1"/>
</dbReference>
<dbReference type="PANTHER" id="PTHR24356:SF1">
    <property type="entry name" value="SERINE_THREONINE-PROTEIN KINASE GREATWALL"/>
    <property type="match status" value="1"/>
</dbReference>
<dbReference type="GO" id="GO:0005524">
    <property type="term" value="F:ATP binding"/>
    <property type="evidence" value="ECO:0007669"/>
    <property type="project" value="UniProtKB-KW"/>
</dbReference>
<dbReference type="EC" id="2.7.11.1" evidence="1"/>
<evidence type="ECO:0000259" key="10">
    <source>
        <dbReference type="PROSITE" id="PS50011"/>
    </source>
</evidence>
<dbReference type="PROSITE" id="PS50011">
    <property type="entry name" value="PROTEIN_KINASE_DOM"/>
    <property type="match status" value="1"/>
</dbReference>
<evidence type="ECO:0000256" key="4">
    <source>
        <dbReference type="ARBA" id="ARBA00022679"/>
    </source>
</evidence>
<dbReference type="InterPro" id="IPR000719">
    <property type="entry name" value="Prot_kinase_dom"/>
</dbReference>
<dbReference type="OrthoDB" id="5979581at2759"/>
<name>A0A8J2KFR3_9HEXA</name>
<keyword evidence="12" id="KW-1185">Reference proteome</keyword>
<gene>
    <name evidence="11" type="ORF">AFUS01_LOCUS24367</name>
</gene>
<dbReference type="GO" id="GO:0004674">
    <property type="term" value="F:protein serine/threonine kinase activity"/>
    <property type="evidence" value="ECO:0007669"/>
    <property type="project" value="UniProtKB-KW"/>
</dbReference>
<evidence type="ECO:0000256" key="9">
    <source>
        <dbReference type="SAM" id="MobiDB-lite"/>
    </source>
</evidence>
<keyword evidence="3" id="KW-0723">Serine/threonine-protein kinase</keyword>
<proteinExistence type="predicted"/>
<keyword evidence="5" id="KW-0547">Nucleotide-binding</keyword>
<organism evidence="11 12">
    <name type="scientific">Allacma fusca</name>
    <dbReference type="NCBI Taxonomy" id="39272"/>
    <lineage>
        <taxon>Eukaryota</taxon>
        <taxon>Metazoa</taxon>
        <taxon>Ecdysozoa</taxon>
        <taxon>Arthropoda</taxon>
        <taxon>Hexapoda</taxon>
        <taxon>Collembola</taxon>
        <taxon>Symphypleona</taxon>
        <taxon>Sminthuridae</taxon>
        <taxon>Allacma</taxon>
    </lineage>
</organism>
<dbReference type="Proteomes" id="UP000708208">
    <property type="component" value="Unassembled WGS sequence"/>
</dbReference>
<keyword evidence="7" id="KW-0067">ATP-binding</keyword>
<dbReference type="InterPro" id="IPR050236">
    <property type="entry name" value="Ser_Thr_kinase_AGC"/>
</dbReference>
<evidence type="ECO:0000256" key="2">
    <source>
        <dbReference type="ARBA" id="ARBA00022148"/>
    </source>
</evidence>
<sequence>MVKCPFRLTRKLDVVHPADFSVNGVLGVGGCGVVVDANTAESRFALKAAMRMEEQQKVRDVLAFADTNFVAGAKYMCKGPNKSAAVYYGMDTAIGDLDSVIPDCLTNEEAAISYSIQAAKAVEYFHSIGFIHFDIKPTNFLLASDYTLRLSDVDSLIPVGESIFYRAERDRGTYEYCAPEVLVCKKMSKYSDLWSLGATIFELFYPGCLISHSVKDRKQELRKKECRRQACDRRRINQKIELVKSEDAKKMLRSLLNQDPLKRKRITEILDSLTIETRTIAQHIPALSSHLWAIESNQSQRYNRKMFKCKTNCTFGDNFYYDDAFHLARVAARDKHSGRFSKRPIPRPKEKSAVKRKFPNRRIPSHGL</sequence>
<dbReference type="EMBL" id="CAJVCH010303134">
    <property type="protein sequence ID" value="CAG7785760.1"/>
    <property type="molecule type" value="Genomic_DNA"/>
</dbReference>
<evidence type="ECO:0000313" key="11">
    <source>
        <dbReference type="EMBL" id="CAG7785760.1"/>
    </source>
</evidence>
<evidence type="ECO:0000256" key="1">
    <source>
        <dbReference type="ARBA" id="ARBA00012513"/>
    </source>
</evidence>
<feature type="region of interest" description="Disordered" evidence="9">
    <location>
        <begin position="336"/>
        <end position="368"/>
    </location>
</feature>
<keyword evidence="4" id="KW-0808">Transferase</keyword>
<feature type="non-terminal residue" evidence="11">
    <location>
        <position position="368"/>
    </location>
</feature>
<evidence type="ECO:0000256" key="7">
    <source>
        <dbReference type="ARBA" id="ARBA00022840"/>
    </source>
</evidence>
<evidence type="ECO:0000256" key="8">
    <source>
        <dbReference type="ARBA" id="ARBA00033099"/>
    </source>
</evidence>